<dbReference type="PROSITE" id="PS50244">
    <property type="entry name" value="S5A_REDUCTASE"/>
    <property type="match status" value="1"/>
</dbReference>
<keyword evidence="9" id="KW-0521">NADP</keyword>
<dbReference type="PROSITE" id="PS50053">
    <property type="entry name" value="UBIQUITIN_2"/>
    <property type="match status" value="1"/>
</dbReference>
<evidence type="ECO:0000256" key="15">
    <source>
        <dbReference type="ARBA" id="ARBA00051495"/>
    </source>
</evidence>
<dbReference type="EMBL" id="GGYP01000021">
    <property type="protein sequence ID" value="MDE44792.1"/>
    <property type="molecule type" value="Transcribed_RNA"/>
</dbReference>
<dbReference type="InterPro" id="IPR029071">
    <property type="entry name" value="Ubiquitin-like_domsf"/>
</dbReference>
<keyword evidence="7" id="KW-0256">Endoplasmic reticulum</keyword>
<feature type="domain" description="Ubiquitin-like" evidence="18">
    <location>
        <begin position="1"/>
        <end position="77"/>
    </location>
</feature>
<feature type="transmembrane region" description="Helical" evidence="17">
    <location>
        <begin position="192"/>
        <end position="213"/>
    </location>
</feature>
<evidence type="ECO:0000256" key="8">
    <source>
        <dbReference type="ARBA" id="ARBA00022832"/>
    </source>
</evidence>
<dbReference type="PANTHER" id="PTHR10556">
    <property type="entry name" value="3-OXO-5-ALPHA-STEROID 4-DEHYDROGENASE"/>
    <property type="match status" value="1"/>
</dbReference>
<dbReference type="Gene3D" id="3.10.20.90">
    <property type="entry name" value="Phosphatidylinositol 3-kinase Catalytic Subunit, Chain A, domain 1"/>
    <property type="match status" value="1"/>
</dbReference>
<dbReference type="Gene3D" id="1.20.120.1630">
    <property type="match status" value="1"/>
</dbReference>
<comment type="catalytic activity">
    <reaction evidence="15">
        <text>a very-long-chain 2,3-saturated fatty acyl-CoA + NADP(+) = a very-long-chain (2E)-enoyl-CoA + NADPH + H(+)</text>
        <dbReference type="Rhea" id="RHEA:14473"/>
        <dbReference type="ChEBI" id="CHEBI:15378"/>
        <dbReference type="ChEBI" id="CHEBI:57783"/>
        <dbReference type="ChEBI" id="CHEBI:58349"/>
        <dbReference type="ChEBI" id="CHEBI:83724"/>
        <dbReference type="ChEBI" id="CHEBI:83728"/>
        <dbReference type="EC" id="1.3.1.93"/>
    </reaction>
</comment>
<gene>
    <name evidence="19" type="primary">TECR</name>
    <name evidence="19" type="ORF">g.16692</name>
</gene>
<proteinExistence type="inferred from homology"/>
<evidence type="ECO:0000259" key="18">
    <source>
        <dbReference type="PROSITE" id="PS50053"/>
    </source>
</evidence>
<comment type="similarity">
    <text evidence="3">Belongs to the steroid 5-alpha reductase family.</text>
</comment>
<evidence type="ECO:0000256" key="9">
    <source>
        <dbReference type="ARBA" id="ARBA00022857"/>
    </source>
</evidence>
<dbReference type="GO" id="GO:0102758">
    <property type="term" value="F:very-long-chain enoyl-CoA reductase activity"/>
    <property type="evidence" value="ECO:0007669"/>
    <property type="project" value="UniProtKB-EC"/>
</dbReference>
<sequence>MELDIVKASQADSKTFVNLRDVDRSATIGQIKQMICKQKPALYPERIALRTEVKGKSLSDSMQLSKLELNKGKELYFKDLGPQVGWSTVFLAEYAGPLFCYMITYWRPAIFYGPDAASKPYHYAVNIAAACWVFHYVKRILETLFVHRFSHATMPMANLFKNCSYYWGFAFFVGYYVNHPLYTPASFKDPQIYAGLLGFLFSELGNFSIHVALRNLRPPGTTERKIPRPTSNPFTLLFNFVSCPNYTYEIAAWMSFSLMTQALPALLFTLAGGGQMVLWALGKHRNYRKEFPNYPRGRKSIIPFVI</sequence>
<comment type="subcellular location">
    <subcellularLocation>
        <location evidence="1">Endoplasmic reticulum membrane</location>
        <topology evidence="1">Multi-pass membrane protein</topology>
    </subcellularLocation>
</comment>
<feature type="transmembrane region" description="Helical" evidence="17">
    <location>
        <begin position="234"/>
        <end position="256"/>
    </location>
</feature>
<evidence type="ECO:0000256" key="3">
    <source>
        <dbReference type="ARBA" id="ARBA00007742"/>
    </source>
</evidence>
<accession>A0A6G1S4A0</accession>
<dbReference type="Pfam" id="PF21696">
    <property type="entry name" value="TECR_N"/>
    <property type="match status" value="1"/>
</dbReference>
<evidence type="ECO:0000256" key="16">
    <source>
        <dbReference type="ARBA" id="ARBA00058640"/>
    </source>
</evidence>
<comment type="function">
    <text evidence="16">Catalyzes the last of the four reactions of the long-chain fatty acids elongation cycle. This endoplasmic reticulum-bound enzymatic process, allows the addition of 2 carbons to the chain of long- and very long-chain fatty acids/VLCFAs per cycle. This enzyme reduces the trans-2,3-enoyl-CoA fatty acid intermediate to an acyl-CoA that can be further elongated by entering a new cycle of elongation. Thereby, it participates in the production of VLCFAs of different chain lengths that are involved in multiple biological processes as precursors of membrane lipids and lipid mediators.</text>
</comment>
<keyword evidence="14" id="KW-0275">Fatty acid biosynthesis</keyword>
<evidence type="ECO:0000256" key="6">
    <source>
        <dbReference type="ARBA" id="ARBA00022692"/>
    </source>
</evidence>
<dbReference type="AlphaFoldDB" id="A0A6G1S4A0"/>
<keyword evidence="6 17" id="KW-0812">Transmembrane</keyword>
<feature type="transmembrane region" description="Helical" evidence="17">
    <location>
        <begin position="84"/>
        <end position="106"/>
    </location>
</feature>
<dbReference type="EC" id="1.3.1.93" evidence="4"/>
<evidence type="ECO:0000256" key="14">
    <source>
        <dbReference type="ARBA" id="ARBA00023160"/>
    </source>
</evidence>
<evidence type="ECO:0000256" key="17">
    <source>
        <dbReference type="SAM" id="Phobius"/>
    </source>
</evidence>
<comment type="pathway">
    <text evidence="2">Lipid metabolism; fatty acid biosynthesis.</text>
</comment>
<dbReference type="InterPro" id="IPR049127">
    <property type="entry name" value="TECR-like_N"/>
</dbReference>
<keyword evidence="13 17" id="KW-0472">Membrane</keyword>
<dbReference type="InterPro" id="IPR000626">
    <property type="entry name" value="Ubiquitin-like_dom"/>
</dbReference>
<dbReference type="InterPro" id="IPR001104">
    <property type="entry name" value="3-oxo-5_a-steroid_4-DH_C"/>
</dbReference>
<evidence type="ECO:0000256" key="7">
    <source>
        <dbReference type="ARBA" id="ARBA00022824"/>
    </source>
</evidence>
<evidence type="ECO:0000256" key="11">
    <source>
        <dbReference type="ARBA" id="ARBA00023002"/>
    </source>
</evidence>
<evidence type="ECO:0000313" key="19">
    <source>
        <dbReference type="EMBL" id="MDE44792.1"/>
    </source>
</evidence>
<evidence type="ECO:0000256" key="12">
    <source>
        <dbReference type="ARBA" id="ARBA00023098"/>
    </source>
</evidence>
<dbReference type="FunFam" id="3.10.20.90:FF:000131">
    <property type="entry name" value="trans-2,3-enoyl-CoA reductase-like"/>
    <property type="match status" value="1"/>
</dbReference>
<feature type="transmembrane region" description="Helical" evidence="17">
    <location>
        <begin position="121"/>
        <end position="138"/>
    </location>
</feature>
<dbReference type="PANTHER" id="PTHR10556:SF28">
    <property type="entry name" value="VERY-LONG-CHAIN ENOYL-COA REDUCTASE"/>
    <property type="match status" value="1"/>
</dbReference>
<reference evidence="19" key="1">
    <citation type="submission" date="2018-10" db="EMBL/GenBank/DDBJ databases">
        <title>Transcriptome assembly of Aceria tosichella (Wheat curl mite) Type 2.</title>
        <authorList>
            <person name="Scully E.D."/>
            <person name="Geib S.M."/>
            <person name="Palmer N.A."/>
            <person name="Gupta A.K."/>
            <person name="Sarath G."/>
            <person name="Tatineni S."/>
        </authorList>
    </citation>
    <scope>NUCLEOTIDE SEQUENCE</scope>
    <source>
        <strain evidence="19">LincolnNE</strain>
    </source>
</reference>
<evidence type="ECO:0000256" key="4">
    <source>
        <dbReference type="ARBA" id="ARBA00012530"/>
    </source>
</evidence>
<evidence type="ECO:0000256" key="2">
    <source>
        <dbReference type="ARBA" id="ARBA00005194"/>
    </source>
</evidence>
<evidence type="ECO:0000256" key="10">
    <source>
        <dbReference type="ARBA" id="ARBA00022989"/>
    </source>
</evidence>
<dbReference type="CDD" id="cd01801">
    <property type="entry name" value="Ubl_TECR_like"/>
    <property type="match status" value="1"/>
</dbReference>
<keyword evidence="11" id="KW-0560">Oxidoreductase</keyword>
<feature type="transmembrane region" description="Helical" evidence="17">
    <location>
        <begin position="262"/>
        <end position="281"/>
    </location>
</feature>
<feature type="transmembrane region" description="Helical" evidence="17">
    <location>
        <begin position="159"/>
        <end position="177"/>
    </location>
</feature>
<evidence type="ECO:0000256" key="13">
    <source>
        <dbReference type="ARBA" id="ARBA00023136"/>
    </source>
</evidence>
<dbReference type="InterPro" id="IPR039357">
    <property type="entry name" value="SRD5A/TECR"/>
</dbReference>
<evidence type="ECO:0000256" key="1">
    <source>
        <dbReference type="ARBA" id="ARBA00004477"/>
    </source>
</evidence>
<keyword evidence="8" id="KW-0276">Fatty acid metabolism</keyword>
<dbReference type="FunFam" id="1.20.120.1630:FF:000010">
    <property type="entry name" value="Steroid alpha reductase family protein"/>
    <property type="match status" value="1"/>
</dbReference>
<dbReference type="SUPFAM" id="SSF54236">
    <property type="entry name" value="Ubiquitin-like"/>
    <property type="match status" value="1"/>
</dbReference>
<keyword evidence="10 17" id="KW-1133">Transmembrane helix</keyword>
<protein>
    <recommendedName>
        <fullName evidence="4">very-long-chain enoyl-CoA reductase</fullName>
        <ecNumber evidence="4">1.3.1.93</ecNumber>
    </recommendedName>
</protein>
<organism evidence="19">
    <name type="scientific">Aceria tosichella</name>
    <name type="common">wheat curl mite</name>
    <dbReference type="NCBI Taxonomy" id="561515"/>
    <lineage>
        <taxon>Eukaryota</taxon>
        <taxon>Metazoa</taxon>
        <taxon>Ecdysozoa</taxon>
        <taxon>Arthropoda</taxon>
        <taxon>Chelicerata</taxon>
        <taxon>Arachnida</taxon>
        <taxon>Acari</taxon>
        <taxon>Acariformes</taxon>
        <taxon>Trombidiformes</taxon>
        <taxon>Prostigmata</taxon>
        <taxon>Eupodina</taxon>
        <taxon>Eriophyoidea</taxon>
        <taxon>Eriophyidae</taxon>
        <taxon>Eriophyinae</taxon>
        <taxon>Aceriini</taxon>
        <taxon>Aceria</taxon>
    </lineage>
</organism>
<dbReference type="Pfam" id="PF02544">
    <property type="entry name" value="Steroid_dh"/>
    <property type="match status" value="1"/>
</dbReference>
<evidence type="ECO:0000256" key="5">
    <source>
        <dbReference type="ARBA" id="ARBA00022516"/>
    </source>
</evidence>
<name>A0A6G1S4A0_9ACAR</name>
<keyword evidence="12" id="KW-0443">Lipid metabolism</keyword>
<dbReference type="GO" id="GO:0005789">
    <property type="term" value="C:endoplasmic reticulum membrane"/>
    <property type="evidence" value="ECO:0007669"/>
    <property type="project" value="UniProtKB-SubCell"/>
</dbReference>
<dbReference type="GO" id="GO:0042761">
    <property type="term" value="P:very long-chain fatty acid biosynthetic process"/>
    <property type="evidence" value="ECO:0007669"/>
    <property type="project" value="TreeGrafter"/>
</dbReference>
<keyword evidence="5" id="KW-0444">Lipid biosynthesis</keyword>